<keyword evidence="2" id="KW-1185">Reference proteome</keyword>
<evidence type="ECO:0008006" key="3">
    <source>
        <dbReference type="Google" id="ProtNLM"/>
    </source>
</evidence>
<dbReference type="PANTHER" id="PTHR28180">
    <property type="entry name" value="CONSERVED MITOCHONDRIAL PROTEIN-RELATED"/>
    <property type="match status" value="1"/>
</dbReference>
<dbReference type="RefSeq" id="XP_028484996.1">
    <property type="nucleotide sequence ID" value="XM_028630502.1"/>
</dbReference>
<dbReference type="AlphaFoldDB" id="A0A443HU50"/>
<dbReference type="EMBL" id="RCNU01000005">
    <property type="protein sequence ID" value="RWQ95351.1"/>
    <property type="molecule type" value="Genomic_DNA"/>
</dbReference>
<dbReference type="InterPro" id="IPR052999">
    <property type="entry name" value="PTS1_Protein"/>
</dbReference>
<dbReference type="VEuPathDB" id="FungiDB:C8Q69DRAFT_465665"/>
<name>A0A443HU50_BYSSP</name>
<dbReference type="PANTHER" id="PTHR28180:SF5">
    <property type="entry name" value="DNA POLYMERASE ALPHA SUBUNIT B"/>
    <property type="match status" value="1"/>
</dbReference>
<comment type="caution">
    <text evidence="1">The sequence shown here is derived from an EMBL/GenBank/DDBJ whole genome shotgun (WGS) entry which is preliminary data.</text>
</comment>
<dbReference type="InterPro" id="IPR029032">
    <property type="entry name" value="AhpD-like"/>
</dbReference>
<evidence type="ECO:0000313" key="1">
    <source>
        <dbReference type="EMBL" id="RWQ95351.1"/>
    </source>
</evidence>
<accession>A0A443HU50</accession>
<dbReference type="Gene3D" id="1.20.1290.10">
    <property type="entry name" value="AhpD-like"/>
    <property type="match status" value="1"/>
</dbReference>
<evidence type="ECO:0000313" key="2">
    <source>
        <dbReference type="Proteomes" id="UP000283841"/>
    </source>
</evidence>
<sequence>MRISKAPTNEALSMPFLSKNPISHFLQTRNISKQSFKTSSTISPFLARFVVRSPLPPPVIRTGLGHLTADAKNGDNNSKVGSILIQRNARTHGSSYFLNQNVPRVFSTRRQFSSESKVATMSANKDIATLAEEVRKVLPERFRDDAWYLIVASTLVACNKPEELGPLYTYITETSSGTALNYEAQKRVKARLSDLLMKEWTLVGIPVVVIAITALAKVEKGVKEEDVKVPEKRKSIDINSAIPERGTKFLQAVYKENLAPIFASWGSYGPDFEWMEKAVIYGLFLSDHEVLSPVETELVCVSAIMCGGWRAPTIWHLRGLRRMGVSEADVEMVQQAIEIVAKWSGKDVTGWPRVKDVPDVIDD</sequence>
<dbReference type="Proteomes" id="UP000283841">
    <property type="component" value="Unassembled WGS sequence"/>
</dbReference>
<organism evidence="1 2">
    <name type="scientific">Byssochlamys spectabilis</name>
    <name type="common">Paecilomyces variotii</name>
    <dbReference type="NCBI Taxonomy" id="264951"/>
    <lineage>
        <taxon>Eukaryota</taxon>
        <taxon>Fungi</taxon>
        <taxon>Dikarya</taxon>
        <taxon>Ascomycota</taxon>
        <taxon>Pezizomycotina</taxon>
        <taxon>Eurotiomycetes</taxon>
        <taxon>Eurotiomycetidae</taxon>
        <taxon>Eurotiales</taxon>
        <taxon>Thermoascaceae</taxon>
        <taxon>Paecilomyces</taxon>
    </lineage>
</organism>
<dbReference type="GeneID" id="39599779"/>
<dbReference type="SUPFAM" id="SSF69118">
    <property type="entry name" value="AhpD-like"/>
    <property type="match status" value="1"/>
</dbReference>
<proteinExistence type="predicted"/>
<dbReference type="STRING" id="264951.A0A443HU50"/>
<reference evidence="1 2" key="1">
    <citation type="journal article" date="2018" name="Front. Microbiol.">
        <title>Genomic and genetic insights into a cosmopolitan fungus, Paecilomyces variotii (Eurotiales).</title>
        <authorList>
            <person name="Urquhart A.S."/>
            <person name="Mondo S.J."/>
            <person name="Makela M.R."/>
            <person name="Hane J.K."/>
            <person name="Wiebenga A."/>
            <person name="He G."/>
            <person name="Mihaltcheva S."/>
            <person name="Pangilinan J."/>
            <person name="Lipzen A."/>
            <person name="Barry K."/>
            <person name="de Vries R.P."/>
            <person name="Grigoriev I.V."/>
            <person name="Idnurm A."/>
        </authorList>
    </citation>
    <scope>NUCLEOTIDE SEQUENCE [LARGE SCALE GENOMIC DNA]</scope>
    <source>
        <strain evidence="1 2">CBS 101075</strain>
    </source>
</reference>
<protein>
    <recommendedName>
        <fullName evidence="3">Carboxymuconolactone decarboxylase-like domain-containing protein</fullName>
    </recommendedName>
</protein>
<gene>
    <name evidence="1" type="ORF">C8Q69DRAFT_465665</name>
</gene>